<dbReference type="EMBL" id="GBRH01269454">
    <property type="protein sequence ID" value="JAD28441.1"/>
    <property type="molecule type" value="Transcribed_RNA"/>
</dbReference>
<name>A0A0A8YQ40_ARUDO</name>
<sequence length="57" mass="6503">MCRSRYSCRHRSSALHSHRIQDLEVVEVTLDSPFGTERTVLNILGCRVGKSLRMDVS</sequence>
<dbReference type="AlphaFoldDB" id="A0A0A8YQ40"/>
<proteinExistence type="predicted"/>
<accession>A0A0A8YQ40</accession>
<reference evidence="1" key="1">
    <citation type="submission" date="2014-09" db="EMBL/GenBank/DDBJ databases">
        <authorList>
            <person name="Magalhaes I.L.F."/>
            <person name="Oliveira U."/>
            <person name="Santos F.R."/>
            <person name="Vidigal T.H.D.A."/>
            <person name="Brescovit A.D."/>
            <person name="Santos A.J."/>
        </authorList>
    </citation>
    <scope>NUCLEOTIDE SEQUENCE</scope>
    <source>
        <tissue evidence="1">Shoot tissue taken approximately 20 cm above the soil surface</tissue>
    </source>
</reference>
<reference evidence="1" key="2">
    <citation type="journal article" date="2015" name="Data Brief">
        <title>Shoot transcriptome of the giant reed, Arundo donax.</title>
        <authorList>
            <person name="Barrero R.A."/>
            <person name="Guerrero F.D."/>
            <person name="Moolhuijzen P."/>
            <person name="Goolsby J.A."/>
            <person name="Tidwell J."/>
            <person name="Bellgard S.E."/>
            <person name="Bellgard M.I."/>
        </authorList>
    </citation>
    <scope>NUCLEOTIDE SEQUENCE</scope>
    <source>
        <tissue evidence="1">Shoot tissue taken approximately 20 cm above the soil surface</tissue>
    </source>
</reference>
<protein>
    <submittedName>
        <fullName evidence="1">Uncharacterized protein</fullName>
    </submittedName>
</protein>
<organism evidence="1">
    <name type="scientific">Arundo donax</name>
    <name type="common">Giant reed</name>
    <name type="synonym">Donax arundinaceus</name>
    <dbReference type="NCBI Taxonomy" id="35708"/>
    <lineage>
        <taxon>Eukaryota</taxon>
        <taxon>Viridiplantae</taxon>
        <taxon>Streptophyta</taxon>
        <taxon>Embryophyta</taxon>
        <taxon>Tracheophyta</taxon>
        <taxon>Spermatophyta</taxon>
        <taxon>Magnoliopsida</taxon>
        <taxon>Liliopsida</taxon>
        <taxon>Poales</taxon>
        <taxon>Poaceae</taxon>
        <taxon>PACMAD clade</taxon>
        <taxon>Arundinoideae</taxon>
        <taxon>Arundineae</taxon>
        <taxon>Arundo</taxon>
    </lineage>
</organism>
<evidence type="ECO:0000313" key="1">
    <source>
        <dbReference type="EMBL" id="JAD28441.1"/>
    </source>
</evidence>